<gene>
    <name evidence="1" type="ORF">J2N86_08090</name>
</gene>
<organism evidence="1 2">
    <name type="scientific">Legionella lytica</name>
    <dbReference type="NCBI Taxonomy" id="96232"/>
    <lineage>
        <taxon>Bacteria</taxon>
        <taxon>Pseudomonadati</taxon>
        <taxon>Pseudomonadota</taxon>
        <taxon>Gammaproteobacteria</taxon>
        <taxon>Legionellales</taxon>
        <taxon>Legionellaceae</taxon>
        <taxon>Legionella</taxon>
    </lineage>
</organism>
<reference evidence="1" key="1">
    <citation type="submission" date="2021-03" db="EMBL/GenBank/DDBJ databases">
        <title>Legionella lytica PCM 2298.</title>
        <authorList>
            <person name="Koper P."/>
        </authorList>
    </citation>
    <scope>NUCLEOTIDE SEQUENCE</scope>
    <source>
        <strain evidence="1">PCM 2298</strain>
    </source>
</reference>
<dbReference type="Proteomes" id="UP001057474">
    <property type="component" value="Chromosome"/>
</dbReference>
<evidence type="ECO:0000313" key="1">
    <source>
        <dbReference type="EMBL" id="USQ12673.1"/>
    </source>
</evidence>
<evidence type="ECO:0000313" key="2">
    <source>
        <dbReference type="Proteomes" id="UP001057474"/>
    </source>
</evidence>
<proteinExistence type="predicted"/>
<protein>
    <submittedName>
        <fullName evidence="1">Uncharacterized protein</fullName>
    </submittedName>
</protein>
<sequence>MKVSTYGMWEEFRTQFVTSLLTIPEFNCTREQIDEALLGPVITEVVDVAFKCHEELAKTDSPLSMKDRMIFSYEKSLESILPTLALALQKQPELIAPYHEFFKKECLVFAKDNVDYLNRLGDISRKIKSQYMGELYGKDFTTTYPTLAKLIPFNDLELVNAAAKAVSAEIKKECPESIHSQMELHVFYITEISNQRMVKASFSEDFKRETGLSMEEFKKQHAADKKEQAVSVTVGGMFKEVSTNTKGSEHLSHSFTPS</sequence>
<keyword evidence="2" id="KW-1185">Reference proteome</keyword>
<name>A0ABY4Y4W9_9GAMM</name>
<accession>A0ABY4Y4W9</accession>
<dbReference type="RefSeq" id="WP_252578881.1">
    <property type="nucleotide sequence ID" value="NZ_CP071527.1"/>
</dbReference>
<dbReference type="EMBL" id="CP071527">
    <property type="protein sequence ID" value="USQ12673.1"/>
    <property type="molecule type" value="Genomic_DNA"/>
</dbReference>